<dbReference type="SMART" id="SM00091">
    <property type="entry name" value="PAS"/>
    <property type="match status" value="6"/>
</dbReference>
<dbReference type="NCBIfam" id="TIGR00229">
    <property type="entry name" value="sensory_box"/>
    <property type="match status" value="4"/>
</dbReference>
<feature type="domain" description="PAS" evidence="9">
    <location>
        <begin position="643"/>
        <end position="688"/>
    </location>
</feature>
<evidence type="ECO:0000256" key="5">
    <source>
        <dbReference type="ARBA" id="ARBA00022777"/>
    </source>
</evidence>
<keyword evidence="4 11" id="KW-0808">Transferase</keyword>
<protein>
    <recommendedName>
        <fullName evidence="2">histidine kinase</fullName>
        <ecNumber evidence="2">2.7.13.3</ecNumber>
    </recommendedName>
</protein>
<dbReference type="InterPro" id="IPR035965">
    <property type="entry name" value="PAS-like_dom_sf"/>
</dbReference>
<dbReference type="Pfam" id="PF00989">
    <property type="entry name" value="PAS"/>
    <property type="match status" value="1"/>
</dbReference>
<dbReference type="Pfam" id="PF13426">
    <property type="entry name" value="PAS_9"/>
    <property type="match status" value="2"/>
</dbReference>
<dbReference type="PROSITE" id="PS50113">
    <property type="entry name" value="PAC"/>
    <property type="match status" value="3"/>
</dbReference>
<dbReference type="SMART" id="SM00086">
    <property type="entry name" value="PAC"/>
    <property type="match status" value="5"/>
</dbReference>
<dbReference type="PROSITE" id="PS50109">
    <property type="entry name" value="HIS_KIN"/>
    <property type="match status" value="1"/>
</dbReference>
<dbReference type="PROSITE" id="PS50110">
    <property type="entry name" value="RESPONSE_REGULATORY"/>
    <property type="match status" value="1"/>
</dbReference>
<dbReference type="STRING" id="323259.Mhun_1420"/>
<dbReference type="KEGG" id="mhu:Mhun_1420"/>
<dbReference type="InterPro" id="IPR004358">
    <property type="entry name" value="Sig_transdc_His_kin-like_C"/>
</dbReference>
<comment type="catalytic activity">
    <reaction evidence="1">
        <text>ATP + protein L-histidine = ADP + protein N-phospho-L-histidine.</text>
        <dbReference type="EC" id="2.7.13.3"/>
    </reaction>
</comment>
<dbReference type="CDD" id="cd00156">
    <property type="entry name" value="REC"/>
    <property type="match status" value="1"/>
</dbReference>
<evidence type="ECO:0000256" key="3">
    <source>
        <dbReference type="ARBA" id="ARBA00022553"/>
    </source>
</evidence>
<dbReference type="InterPro" id="IPR013655">
    <property type="entry name" value="PAS_fold_3"/>
</dbReference>
<reference evidence="12" key="1">
    <citation type="journal article" date="2016" name="Stand. Genomic Sci.">
        <title>Complete genome sequence of Methanospirillum hungatei type strain JF1.</title>
        <authorList>
            <person name="Gunsalus R.P."/>
            <person name="Cook L.E."/>
            <person name="Crable B."/>
            <person name="Rohlin L."/>
            <person name="McDonald E."/>
            <person name="Mouttaki H."/>
            <person name="Sieber J.R."/>
            <person name="Poweleit N."/>
            <person name="Zhou H."/>
            <person name="Lapidus A.L."/>
            <person name="Daligault H.E."/>
            <person name="Land M."/>
            <person name="Gilna P."/>
            <person name="Ivanova N."/>
            <person name="Kyrpides N."/>
            <person name="Culley D.E."/>
            <person name="McInerney M.J."/>
        </authorList>
    </citation>
    <scope>NUCLEOTIDE SEQUENCE [LARGE SCALE GENOMIC DNA]</scope>
    <source>
        <strain evidence="12">ATCC 27890 / DSM 864 / NBRC 100397 / JF-1</strain>
    </source>
</reference>
<dbReference type="SUPFAM" id="SSF52172">
    <property type="entry name" value="CheY-like"/>
    <property type="match status" value="1"/>
</dbReference>
<evidence type="ECO:0000259" key="8">
    <source>
        <dbReference type="PROSITE" id="PS50110"/>
    </source>
</evidence>
<feature type="domain" description="PAS" evidence="9">
    <location>
        <begin position="145"/>
        <end position="217"/>
    </location>
</feature>
<dbReference type="eggNOG" id="arCOG02352">
    <property type="taxonomic scope" value="Archaea"/>
</dbReference>
<feature type="domain" description="Histidine kinase" evidence="7">
    <location>
        <begin position="1012"/>
        <end position="1110"/>
    </location>
</feature>
<gene>
    <name evidence="11" type="ordered locus">Mhun_1420</name>
</gene>
<dbReference type="GO" id="GO:0000160">
    <property type="term" value="P:phosphorelay signal transduction system"/>
    <property type="evidence" value="ECO:0007669"/>
    <property type="project" value="InterPro"/>
</dbReference>
<dbReference type="InterPro" id="IPR052162">
    <property type="entry name" value="Sensor_kinase/Photoreceptor"/>
</dbReference>
<dbReference type="InterPro" id="IPR011006">
    <property type="entry name" value="CheY-like_superfamily"/>
</dbReference>
<organism evidence="11 12">
    <name type="scientific">Methanospirillum hungatei JF-1 (strain ATCC 27890 / DSM 864 / NBRC 100397 / JF-1)</name>
    <dbReference type="NCBI Taxonomy" id="323259"/>
    <lineage>
        <taxon>Archaea</taxon>
        <taxon>Methanobacteriati</taxon>
        <taxon>Methanobacteriota</taxon>
        <taxon>Stenosarchaea group</taxon>
        <taxon>Methanomicrobia</taxon>
        <taxon>Methanomicrobiales</taxon>
        <taxon>Methanospirillaceae</taxon>
        <taxon>Methanospirillum</taxon>
    </lineage>
</organism>
<dbReference type="SUPFAM" id="SSF55874">
    <property type="entry name" value="ATPase domain of HSP90 chaperone/DNA topoisomerase II/histidine kinase"/>
    <property type="match status" value="1"/>
</dbReference>
<evidence type="ECO:0000313" key="11">
    <source>
        <dbReference type="EMBL" id="ABD41155.1"/>
    </source>
</evidence>
<dbReference type="HOGENOM" id="CLU_000445_114_58_2"/>
<dbReference type="EnsemblBacteria" id="ABD41155">
    <property type="protein sequence ID" value="ABD41155"/>
    <property type="gene ID" value="Mhun_1420"/>
</dbReference>
<evidence type="ECO:0000256" key="4">
    <source>
        <dbReference type="ARBA" id="ARBA00022679"/>
    </source>
</evidence>
<dbReference type="PANTHER" id="PTHR43304">
    <property type="entry name" value="PHYTOCHROME-LIKE PROTEIN CPH1"/>
    <property type="match status" value="1"/>
</dbReference>
<dbReference type="Gene3D" id="3.40.50.2300">
    <property type="match status" value="1"/>
</dbReference>
<dbReference type="InterPro" id="IPR000014">
    <property type="entry name" value="PAS"/>
</dbReference>
<evidence type="ECO:0000256" key="6">
    <source>
        <dbReference type="PROSITE-ProRule" id="PRU00169"/>
    </source>
</evidence>
<feature type="domain" description="Response regulatory" evidence="8">
    <location>
        <begin position="14"/>
        <end position="129"/>
    </location>
</feature>
<evidence type="ECO:0000259" key="9">
    <source>
        <dbReference type="PROSITE" id="PS50112"/>
    </source>
</evidence>
<dbReference type="Pfam" id="PF02518">
    <property type="entry name" value="HATPase_c"/>
    <property type="match status" value="1"/>
</dbReference>
<dbReference type="eggNOG" id="arCOG06712">
    <property type="taxonomic scope" value="Archaea"/>
</dbReference>
<dbReference type="Proteomes" id="UP000001941">
    <property type="component" value="Chromosome"/>
</dbReference>
<keyword evidence="12" id="KW-1185">Reference proteome</keyword>
<dbReference type="InterPro" id="IPR013767">
    <property type="entry name" value="PAS_fold"/>
</dbReference>
<dbReference type="InterPro" id="IPR001789">
    <property type="entry name" value="Sig_transdc_resp-reg_receiver"/>
</dbReference>
<dbReference type="GO" id="GO:0004673">
    <property type="term" value="F:protein histidine kinase activity"/>
    <property type="evidence" value="ECO:0007669"/>
    <property type="project" value="UniProtKB-EC"/>
</dbReference>
<dbReference type="SMART" id="SM00387">
    <property type="entry name" value="HATPase_c"/>
    <property type="match status" value="1"/>
</dbReference>
<dbReference type="SUPFAM" id="SSF55785">
    <property type="entry name" value="PYP-like sensor domain (PAS domain)"/>
    <property type="match status" value="6"/>
</dbReference>
<dbReference type="InParanoid" id="Q2FP76"/>
<accession>Q2FP76</accession>
<dbReference type="InterPro" id="IPR013656">
    <property type="entry name" value="PAS_4"/>
</dbReference>
<dbReference type="InterPro" id="IPR001610">
    <property type="entry name" value="PAC"/>
</dbReference>
<dbReference type="Gene3D" id="2.10.70.100">
    <property type="match status" value="1"/>
</dbReference>
<evidence type="ECO:0000256" key="2">
    <source>
        <dbReference type="ARBA" id="ARBA00012438"/>
    </source>
</evidence>
<feature type="modified residue" description="4-aspartylphosphate" evidence="6">
    <location>
        <position position="64"/>
    </location>
</feature>
<evidence type="ECO:0000313" key="12">
    <source>
        <dbReference type="Proteomes" id="UP000001941"/>
    </source>
</evidence>
<keyword evidence="5 11" id="KW-0418">Kinase</keyword>
<keyword evidence="3 6" id="KW-0597">Phosphoprotein</keyword>
<dbReference type="InterPro" id="IPR000700">
    <property type="entry name" value="PAS-assoc_C"/>
</dbReference>
<evidence type="ECO:0000259" key="10">
    <source>
        <dbReference type="PROSITE" id="PS50113"/>
    </source>
</evidence>
<feature type="domain" description="PAC" evidence="10">
    <location>
        <begin position="724"/>
        <end position="782"/>
    </location>
</feature>
<dbReference type="PROSITE" id="PS50112">
    <property type="entry name" value="PAS"/>
    <property type="match status" value="3"/>
</dbReference>
<dbReference type="EMBL" id="CP000254">
    <property type="protein sequence ID" value="ABD41155.1"/>
    <property type="molecule type" value="Genomic_DNA"/>
</dbReference>
<evidence type="ECO:0000259" key="7">
    <source>
        <dbReference type="PROSITE" id="PS50109"/>
    </source>
</evidence>
<dbReference type="AlphaFoldDB" id="Q2FP76"/>
<dbReference type="CDD" id="cd00130">
    <property type="entry name" value="PAS"/>
    <property type="match status" value="4"/>
</dbReference>
<feature type="domain" description="PAC" evidence="10">
    <location>
        <begin position="348"/>
        <end position="400"/>
    </location>
</feature>
<dbReference type="SMART" id="SM00448">
    <property type="entry name" value="REC"/>
    <property type="match status" value="1"/>
</dbReference>
<dbReference type="eggNOG" id="arCOG06192">
    <property type="taxonomic scope" value="Archaea"/>
</dbReference>
<feature type="domain" description="PAC" evidence="10">
    <location>
        <begin position="220"/>
        <end position="272"/>
    </location>
</feature>
<dbReference type="GO" id="GO:0006355">
    <property type="term" value="P:regulation of DNA-templated transcription"/>
    <property type="evidence" value="ECO:0007669"/>
    <property type="project" value="InterPro"/>
</dbReference>
<dbReference type="Pfam" id="PF08447">
    <property type="entry name" value="PAS_3"/>
    <property type="match status" value="1"/>
</dbReference>
<dbReference type="InterPro" id="IPR003594">
    <property type="entry name" value="HATPase_dom"/>
</dbReference>
<evidence type="ECO:0000256" key="1">
    <source>
        <dbReference type="ARBA" id="ARBA00000085"/>
    </source>
</evidence>
<dbReference type="eggNOG" id="arCOG02385">
    <property type="taxonomic scope" value="Archaea"/>
</dbReference>
<proteinExistence type="predicted"/>
<feature type="domain" description="PAS" evidence="9">
    <location>
        <begin position="401"/>
        <end position="450"/>
    </location>
</feature>
<dbReference type="RefSeq" id="WP_011448424.1">
    <property type="nucleotide sequence ID" value="NC_007796.1"/>
</dbReference>
<dbReference type="Gene3D" id="3.30.565.10">
    <property type="entry name" value="Histidine kinase-like ATPase, C-terminal domain"/>
    <property type="match status" value="1"/>
</dbReference>
<dbReference type="EC" id="2.7.13.3" evidence="2"/>
<dbReference type="Pfam" id="PF08448">
    <property type="entry name" value="PAS_4"/>
    <property type="match status" value="1"/>
</dbReference>
<dbReference type="GeneID" id="25393508"/>
<dbReference type="Pfam" id="PF13188">
    <property type="entry name" value="PAS_8"/>
    <property type="match status" value="1"/>
</dbReference>
<dbReference type="PANTHER" id="PTHR43304:SF1">
    <property type="entry name" value="PAC DOMAIN-CONTAINING PROTEIN"/>
    <property type="match status" value="1"/>
</dbReference>
<dbReference type="Pfam" id="PF00072">
    <property type="entry name" value="Response_reg"/>
    <property type="match status" value="1"/>
</dbReference>
<name>Q2FP76_METHJ</name>
<dbReference type="InterPro" id="IPR005467">
    <property type="entry name" value="His_kinase_dom"/>
</dbReference>
<dbReference type="InterPro" id="IPR036890">
    <property type="entry name" value="HATPase_C_sf"/>
</dbReference>
<dbReference type="OrthoDB" id="230688at2157"/>
<sequence>MTDDPSEFSSDPLRLLIIDDDEVVLQATRQYLSAFFSFHVDTALSGQKALACMAERKYDAIIADYEMDGMSGLDLLQEIRSSGNDIPFIMFTGKGREEVVIASIDNGADGYVQKGGEIRSQFTELSHKITTVVKKKRAEKALLQSEAEYRQLYNESPLAFLSIDRSSTIVRCNTKAGELLGCSPDTLIGTSSLDIYADLPEGKSRFIEIFDRFLKEGVHTERELIICRADKTHRWVHLTMDAIRDDSGQIVLCNSILHDITEKKQAEHDLQKAQKQLREIHRQACIGIWDWDMHKDRIFWSDELCQIIGWNPDLPPPDYSRLSDLYVPESWGRLQAAVTFAIETGKPYDLELELIRPDKTRVWVRATGGPVYDATGMLTGLHGTMQDITERKKAEKALMESEERFRQLFNNASDMIILHEIGPNGKPGKILEVNDAACSTLGYTREEFLSLQVIDINTNESNELIPRLTPALFAKRHLTFECTHQRKDGSVLPVEVSVHLFTLHNQEVALAISRDISERKHNEKIREAILSGLRDILVEYVDRDLNVVWVNQATCDRYGLPGQNFPGACYRFVQGRDSPCPGCTALQAIKTGTFQEGEVTTPDGHYFLVRSNPVIENGIVTGAIHIAIDITERKRTEDALARSEQRLHDIIEFLPDATFVIDKEGTVIAWNKAIEKMTGVQASDIIGKGNYEYSLPFYLERRPILIDLAMRYDDTISPLYADFKNDEGKVISESIITNFQGNDVILWSIASPLFDKSGWLAGAIESIRDITYRKQTEDALRKAHDTLKTVMDSVDALVYVADMQTHEILFINQYGKRIWGDVIGKICYQSLQKGFDQPCSFCTNHLLLDEAGNPTRTITWEFKNMITKRWYQCRDSAIRWIDGRIVRLEIATDITEQKTVEYALRQANRQLNMLSGITRHDILNTVNAVQLFLEIAKSKVDTTPADQDFKHIDHAISLIQSHIEFTRVYQDLGSHEPVWHRLSSLIQAVFSRFSVHIVNTADDIELYADPLVVKVFENLVDNSIRHGQGVTRIQISSQIHEDEAVILFEDDGAGISYEEKEQIFERGYGKNTGLGLFFIREILSVTGISIRETGQPGTGARFEITIPFGIWRMHYKEGGKQ</sequence>
<dbReference type="Gene3D" id="3.30.450.20">
    <property type="entry name" value="PAS domain"/>
    <property type="match status" value="6"/>
</dbReference>
<dbReference type="CDD" id="cd00075">
    <property type="entry name" value="HATPase"/>
    <property type="match status" value="1"/>
</dbReference>
<dbReference type="PRINTS" id="PR00344">
    <property type="entry name" value="BCTRLSENSOR"/>
</dbReference>